<keyword evidence="4" id="KW-0813">Transport</keyword>
<dbReference type="PANTHER" id="PTHR11654">
    <property type="entry name" value="OLIGOPEPTIDE TRANSPORTER-RELATED"/>
    <property type="match status" value="1"/>
</dbReference>
<reference evidence="9 10" key="1">
    <citation type="submission" date="2019-01" db="EMBL/GenBank/DDBJ databases">
        <authorList>
            <person name="Alioto T."/>
            <person name="Alioto T."/>
        </authorList>
    </citation>
    <scope>NUCLEOTIDE SEQUENCE [LARGE SCALE GENOMIC DNA]</scope>
</reference>
<keyword evidence="7 8" id="KW-0472">Membrane</keyword>
<evidence type="ECO:0000256" key="3">
    <source>
        <dbReference type="ARBA" id="ARBA00022692"/>
    </source>
</evidence>
<dbReference type="Proteomes" id="UP000386466">
    <property type="component" value="Unassembled WGS sequence"/>
</dbReference>
<evidence type="ECO:0000256" key="7">
    <source>
        <dbReference type="ARBA" id="ARBA00023136"/>
    </source>
</evidence>
<keyword evidence="5" id="KW-0653">Protein transport</keyword>
<sequence>MNLKATIVFLGISYIQHSGAWTLVLLIPSMSTLMAMITLHMMHCNLIHQPEKCYSLLTTFGVFVNALKTCCLQYCRLARDVTSWLDHAKKKNGGCYSELHVEDTKFFFTCLPLLIFQLLYRICIMQIPSGYYVQTMNSNLNLDGFLLPIAAMNVVSILPLLVLAPFMEYFSTCLFPSKRDGSFLLACIITGNLSAALSVMVAGFFEIHRKHFPPMEQPLSGKVLTVSSMPCFHLVLQYVLLGVAETLVNPAFSVIHRFVPSTIRGTCMNLLTLFNGFGCFMGALLVELVYLISEGNWFPNTLNKGNLESFFFFLASLTLLNVLGFWSVSQRYCNLNHFNAQNISGSNLEETLLLHEKSQKFYGSTQEFSSSIDLWETAL</sequence>
<keyword evidence="5" id="KW-0571">Peptide transport</keyword>
<keyword evidence="10" id="KW-1185">Reference proteome</keyword>
<dbReference type="EMBL" id="CAAGRJ010035404">
    <property type="protein sequence ID" value="VFV44277.1"/>
    <property type="molecule type" value="Genomic_DNA"/>
</dbReference>
<name>A0A485PHH9_LYNPA</name>
<feature type="transmembrane region" description="Helical" evidence="8">
    <location>
        <begin position="310"/>
        <end position="328"/>
    </location>
</feature>
<dbReference type="Pfam" id="PF00854">
    <property type="entry name" value="PTR2"/>
    <property type="match status" value="1"/>
</dbReference>
<evidence type="ECO:0000256" key="6">
    <source>
        <dbReference type="ARBA" id="ARBA00022989"/>
    </source>
</evidence>
<dbReference type="GO" id="GO:0015293">
    <property type="term" value="F:symporter activity"/>
    <property type="evidence" value="ECO:0007669"/>
    <property type="project" value="UniProtKB-KW"/>
</dbReference>
<feature type="transmembrane region" description="Helical" evidence="8">
    <location>
        <begin position="267"/>
        <end position="290"/>
    </location>
</feature>
<dbReference type="InterPro" id="IPR036259">
    <property type="entry name" value="MFS_trans_sf"/>
</dbReference>
<evidence type="ECO:0000313" key="10">
    <source>
        <dbReference type="Proteomes" id="UP000386466"/>
    </source>
</evidence>
<feature type="transmembrane region" description="Helical" evidence="8">
    <location>
        <begin position="106"/>
        <end position="127"/>
    </location>
</feature>
<dbReference type="InterPro" id="IPR000109">
    <property type="entry name" value="POT_fam"/>
</dbReference>
<evidence type="ECO:0000256" key="1">
    <source>
        <dbReference type="ARBA" id="ARBA00004141"/>
    </source>
</evidence>
<keyword evidence="3 8" id="KW-0812">Transmembrane</keyword>
<comment type="similarity">
    <text evidence="2">Belongs to the major facilitator superfamily. Proton-dependent oligopeptide transporter (POT/PTR) (TC 2.A.17) family.</text>
</comment>
<dbReference type="GO" id="GO:0015833">
    <property type="term" value="P:peptide transport"/>
    <property type="evidence" value="ECO:0007669"/>
    <property type="project" value="UniProtKB-KW"/>
</dbReference>
<feature type="transmembrane region" description="Helical" evidence="8">
    <location>
        <begin position="235"/>
        <end position="255"/>
    </location>
</feature>
<dbReference type="AlphaFoldDB" id="A0A485PHH9"/>
<comment type="subcellular location">
    <subcellularLocation>
        <location evidence="1">Membrane</location>
        <topology evidence="1">Multi-pass membrane protein</topology>
    </subcellularLocation>
</comment>
<gene>
    <name evidence="9" type="ORF">LYPA_23C013399</name>
</gene>
<evidence type="ECO:0000256" key="8">
    <source>
        <dbReference type="SAM" id="Phobius"/>
    </source>
</evidence>
<accession>A0A485PHH9</accession>
<evidence type="ECO:0000256" key="4">
    <source>
        <dbReference type="ARBA" id="ARBA00022847"/>
    </source>
</evidence>
<dbReference type="Gene3D" id="1.20.1250.20">
    <property type="entry name" value="MFS general substrate transporter like domains"/>
    <property type="match status" value="1"/>
</dbReference>
<organism evidence="9 10">
    <name type="scientific">Lynx pardinus</name>
    <name type="common">Iberian lynx</name>
    <name type="synonym">Felis pardina</name>
    <dbReference type="NCBI Taxonomy" id="191816"/>
    <lineage>
        <taxon>Eukaryota</taxon>
        <taxon>Metazoa</taxon>
        <taxon>Chordata</taxon>
        <taxon>Craniata</taxon>
        <taxon>Vertebrata</taxon>
        <taxon>Euteleostomi</taxon>
        <taxon>Mammalia</taxon>
        <taxon>Eutheria</taxon>
        <taxon>Laurasiatheria</taxon>
        <taxon>Carnivora</taxon>
        <taxon>Feliformia</taxon>
        <taxon>Felidae</taxon>
        <taxon>Felinae</taxon>
        <taxon>Lynx</taxon>
    </lineage>
</organism>
<evidence type="ECO:0000256" key="2">
    <source>
        <dbReference type="ARBA" id="ARBA00005982"/>
    </source>
</evidence>
<feature type="transmembrane region" description="Helical" evidence="8">
    <location>
        <begin position="147"/>
        <end position="170"/>
    </location>
</feature>
<keyword evidence="6 8" id="KW-1133">Transmembrane helix</keyword>
<keyword evidence="4" id="KW-0769">Symport</keyword>
<feature type="transmembrane region" description="Helical" evidence="8">
    <location>
        <begin position="182"/>
        <end position="205"/>
    </location>
</feature>
<proteinExistence type="inferred from homology"/>
<evidence type="ECO:0000313" key="9">
    <source>
        <dbReference type="EMBL" id="VFV44277.1"/>
    </source>
</evidence>
<dbReference type="GO" id="GO:0016020">
    <property type="term" value="C:membrane"/>
    <property type="evidence" value="ECO:0007669"/>
    <property type="project" value="UniProtKB-SubCell"/>
</dbReference>
<protein>
    <submittedName>
        <fullName evidence="9">Low quality protein: solute carrier</fullName>
    </submittedName>
</protein>
<evidence type="ECO:0000256" key="5">
    <source>
        <dbReference type="ARBA" id="ARBA00022856"/>
    </source>
</evidence>